<feature type="signal peptide" evidence="2">
    <location>
        <begin position="1"/>
        <end position="28"/>
    </location>
</feature>
<gene>
    <name evidence="3" type="ORF">FHS37_001529</name>
</gene>
<evidence type="ECO:0008006" key="5">
    <source>
        <dbReference type="Google" id="ProtNLM"/>
    </source>
</evidence>
<evidence type="ECO:0000313" key="3">
    <source>
        <dbReference type="EMBL" id="MBB4897502.1"/>
    </source>
</evidence>
<keyword evidence="4" id="KW-1185">Reference proteome</keyword>
<organism evidence="3 4">
    <name type="scientific">Streptomyces griseomycini</name>
    <dbReference type="NCBI Taxonomy" id="66895"/>
    <lineage>
        <taxon>Bacteria</taxon>
        <taxon>Bacillati</taxon>
        <taxon>Actinomycetota</taxon>
        <taxon>Actinomycetes</taxon>
        <taxon>Kitasatosporales</taxon>
        <taxon>Streptomycetaceae</taxon>
        <taxon>Streptomyces</taxon>
    </lineage>
</organism>
<evidence type="ECO:0000256" key="1">
    <source>
        <dbReference type="SAM" id="MobiDB-lite"/>
    </source>
</evidence>
<feature type="compositionally biased region" description="Low complexity" evidence="1">
    <location>
        <begin position="110"/>
        <end position="122"/>
    </location>
</feature>
<keyword evidence="2" id="KW-0732">Signal</keyword>
<dbReference type="AlphaFoldDB" id="A0A7W7LWS1"/>
<sequence>MRNSLARRGVVTVLAAALIGTGSVNAVAADAAPHGTGAIQTPAAYVDHLTSEMAKNAEAGKDTTDDRRTLEQYKALSPEDQEKYLGYLNDPKLWQSFFDSDEEISGGPGASAAPAARDASPRTTGDVVTKYNEDVSFVSGATVERETSKAKGVVQARDASWTDKATYTKKIKAFGITVTKLTVWVRYEATRSGARVLKALNSGSSKQNYNFAVLIDADNARPWVGGNRAHAETVWEGKITASFGSVQLDKVQHLSAAWDGTWKGTFKKG</sequence>
<feature type="region of interest" description="Disordered" evidence="1">
    <location>
        <begin position="104"/>
        <end position="126"/>
    </location>
</feature>
<evidence type="ECO:0000313" key="4">
    <source>
        <dbReference type="Proteomes" id="UP000579523"/>
    </source>
</evidence>
<reference evidence="3 4" key="1">
    <citation type="submission" date="2020-08" db="EMBL/GenBank/DDBJ databases">
        <title>Genomic Encyclopedia of Type Strains, Phase III (KMG-III): the genomes of soil and plant-associated and newly described type strains.</title>
        <authorList>
            <person name="Whitman W."/>
        </authorList>
    </citation>
    <scope>NUCLEOTIDE SEQUENCE [LARGE SCALE GENOMIC DNA]</scope>
    <source>
        <strain evidence="3 4">CECT 3273</strain>
    </source>
</reference>
<accession>A0A7W7LWS1</accession>
<name>A0A7W7LWS1_9ACTN</name>
<evidence type="ECO:0000256" key="2">
    <source>
        <dbReference type="SAM" id="SignalP"/>
    </source>
</evidence>
<protein>
    <recommendedName>
        <fullName evidence="5">Mucin-2</fullName>
    </recommendedName>
</protein>
<comment type="caution">
    <text evidence="3">The sequence shown here is derived from an EMBL/GenBank/DDBJ whole genome shotgun (WGS) entry which is preliminary data.</text>
</comment>
<dbReference type="RefSeq" id="WP_184818382.1">
    <property type="nucleotide sequence ID" value="NZ_BMTI01000002.1"/>
</dbReference>
<feature type="chain" id="PRO_5038424626" description="Mucin-2" evidence="2">
    <location>
        <begin position="29"/>
        <end position="269"/>
    </location>
</feature>
<dbReference type="EMBL" id="JACHJI010000002">
    <property type="protein sequence ID" value="MBB4897502.1"/>
    <property type="molecule type" value="Genomic_DNA"/>
</dbReference>
<dbReference type="Proteomes" id="UP000579523">
    <property type="component" value="Unassembled WGS sequence"/>
</dbReference>
<proteinExistence type="predicted"/>